<dbReference type="InterPro" id="IPR029441">
    <property type="entry name" value="Cass2"/>
</dbReference>
<feature type="domain" description="AraC effector-binding" evidence="1">
    <location>
        <begin position="37"/>
        <end position="192"/>
    </location>
</feature>
<dbReference type="EMBL" id="VSSQ01000429">
    <property type="protein sequence ID" value="MPL94473.1"/>
    <property type="molecule type" value="Genomic_DNA"/>
</dbReference>
<dbReference type="AlphaFoldDB" id="A0A644VVU2"/>
<dbReference type="Pfam" id="PF14526">
    <property type="entry name" value="Cass2"/>
    <property type="match status" value="1"/>
</dbReference>
<evidence type="ECO:0000259" key="1">
    <source>
        <dbReference type="SMART" id="SM00871"/>
    </source>
</evidence>
<dbReference type="PANTHER" id="PTHR36444:SF2">
    <property type="entry name" value="TRANSCRIPTIONAL REGULATOR PROTEIN YOBU-RELATED"/>
    <property type="match status" value="1"/>
</dbReference>
<name>A0A644VVU2_9ZZZZ</name>
<dbReference type="SMART" id="SM00871">
    <property type="entry name" value="AraC_E_bind"/>
    <property type="match status" value="1"/>
</dbReference>
<organism evidence="2">
    <name type="scientific">bioreactor metagenome</name>
    <dbReference type="NCBI Taxonomy" id="1076179"/>
    <lineage>
        <taxon>unclassified sequences</taxon>
        <taxon>metagenomes</taxon>
        <taxon>ecological metagenomes</taxon>
    </lineage>
</organism>
<sequence length="194" mass="22851">MLIEFEKNELIAQCIAQIVSGKRRKRLPKKDLIMIEIRPRIEILKEKKLIGTRLSMSLSNNKTGELWRSFMPRRKEILNTISNDLISMQVYKPTYFTDFNPTKEFEKWATIEVLDFDNVPNDMETFTLTGGLYAVFYYKGSSTDSSIFQYIFGTWLPNSDYLLDNRPHFEVLGEKYKNADPDSEEEIWIPIRTK</sequence>
<reference evidence="2" key="1">
    <citation type="submission" date="2019-08" db="EMBL/GenBank/DDBJ databases">
        <authorList>
            <person name="Kucharzyk K."/>
            <person name="Murdoch R.W."/>
            <person name="Higgins S."/>
            <person name="Loffler F."/>
        </authorList>
    </citation>
    <scope>NUCLEOTIDE SEQUENCE</scope>
</reference>
<dbReference type="InterPro" id="IPR011256">
    <property type="entry name" value="Reg_factor_effector_dom_sf"/>
</dbReference>
<comment type="caution">
    <text evidence="2">The sequence shown here is derived from an EMBL/GenBank/DDBJ whole genome shotgun (WGS) entry which is preliminary data.</text>
</comment>
<proteinExistence type="predicted"/>
<dbReference type="InterPro" id="IPR010499">
    <property type="entry name" value="AraC_E-bd"/>
</dbReference>
<dbReference type="InterPro" id="IPR053182">
    <property type="entry name" value="YobU-like_regulator"/>
</dbReference>
<dbReference type="PANTHER" id="PTHR36444">
    <property type="entry name" value="TRANSCRIPTIONAL REGULATOR PROTEIN YOBU-RELATED"/>
    <property type="match status" value="1"/>
</dbReference>
<accession>A0A644VVU2</accession>
<gene>
    <name evidence="2" type="ORF">SDC9_40627</name>
</gene>
<dbReference type="Gene3D" id="3.20.80.10">
    <property type="entry name" value="Regulatory factor, effector binding domain"/>
    <property type="match status" value="1"/>
</dbReference>
<protein>
    <recommendedName>
        <fullName evidence="1">AraC effector-binding domain-containing protein</fullName>
    </recommendedName>
</protein>
<dbReference type="SUPFAM" id="SSF55136">
    <property type="entry name" value="Probable bacterial effector-binding domain"/>
    <property type="match status" value="1"/>
</dbReference>
<evidence type="ECO:0000313" key="2">
    <source>
        <dbReference type="EMBL" id="MPL94473.1"/>
    </source>
</evidence>